<dbReference type="Pfam" id="PF13191">
    <property type="entry name" value="AAA_16"/>
    <property type="match status" value="1"/>
</dbReference>
<dbReference type="InterPro" id="IPR027417">
    <property type="entry name" value="P-loop_NTPase"/>
</dbReference>
<dbReference type="Proteomes" id="UP001516023">
    <property type="component" value="Unassembled WGS sequence"/>
</dbReference>
<dbReference type="SUPFAM" id="SSF52540">
    <property type="entry name" value="P-loop containing nucleoside triphosphate hydrolases"/>
    <property type="match status" value="1"/>
</dbReference>
<dbReference type="SUPFAM" id="SSF48452">
    <property type="entry name" value="TPR-like"/>
    <property type="match status" value="1"/>
</dbReference>
<evidence type="ECO:0000313" key="3">
    <source>
        <dbReference type="EMBL" id="KAL3779883.1"/>
    </source>
</evidence>
<comment type="caution">
    <text evidence="3">The sequence shown here is derived from an EMBL/GenBank/DDBJ whole genome shotgun (WGS) entry which is preliminary data.</text>
</comment>
<dbReference type="InterPro" id="IPR041664">
    <property type="entry name" value="AAA_16"/>
</dbReference>
<name>A0ABD3NX50_9STRA</name>
<sequence length="1351" mass="150975">MAIPLREWIKGALDSSRVGNSSFSTAASPQYVLSCLRVAVCLSKQISDAEELSNELLCLLPIDSADWAGSTTVKLIEGGTEDDCTDYSVRGPFPYAHNTSHDASADGLKMGTSGSRKDSPNDTNQIVPASLQNQRFHNVESAEISTDHNSGNKTSENFDDHLSSEMKLQRIFSLGLVFYELFSGGTTPPPQLTVALSKYIAARYARPTEQTGNLCSLTSHETIASPEASEEVNISLLKIDVAEEDVDQGGDRNQAIKARENLPECQALLSSSIEVLKRLGLSYPLCDLIQNMFDCINGESSGDESYTKMSDVTLDLQLMIDKPMKFLHDLDLVHLSSRALQLTDNLSIRDEEFASLQCAYERAIAGSPEVAIISGRSGTGKSSLAVRLGEFIIASGGVFVSVKFQQMRGNPFSALMSAFNEYCNVFMAVKDSVWVKLLSSKLKDALGRDVHHLIKIIPRLSDIIDCGTTRFPPEHGCVNELKKIQHLLVRFVEVISSCSKETVTLCVDDIQWADSFSMSVLEQIMMMHEKDKRLFIIGCYRDDEIQDCHPIKTVIGNFNEYGIRLTMIKLDCIDKTTVNKMISDLLCLSPRVVNSLSDIVYHKTKGNLLFISQLLISLNRDGLLNLSLSRRRWVWDQEQIQSRKLPDDVAMFFSICISRLPSEVQIALEVLSCFGASVACEFIVILESKLKLKLVNPLDLAMSEGFICRRDEIYEFSHDRIQEAAYGMIQKDLRCHLHLHYGLRLVEVSLERENDAMLFTAVGQINLAGPSVVTDTMQAAAIAEHNLTAGKKAIALSDFSSAAGFFDSGVSFLTDNHWNSHYKLSLELFECAVKCSLVLGDHVRLTELSLQLFKHARCLEDRFDTLLLVMSSLAYASKISQSVRAGLSILAKLGHKLPAASTRDDIIFRIKQTQTHLSAISDMDLIQRPKMTDAKHELAMKCLSKLQLTIFLVSPDLLPIVTLKMIDLTIEHGMSPMSPVGFAYFASLLGKLGELKDALRFAKLAKTLLDAIGSNEILGDVIFTTSSVLSYCEPMQSVNEYRSQGHDAALAAGDVYSACMLRLTYCATMFFTGSNLLSVKVASTNALLYMKRQNHLTSYYTLLSLNHSTLVLLGETDAETLSEGQLTNPRQLMTLYYHKMFISFVLNIYDDMRQYAERFFEVRKASWLLISAYAGHEFFGGLVSFRIYRETGDSSWLERGKQCKSTIQLWSEQGSLWNFEHKHFLMKAEEHYCEKDFSSAEAAYNNALVSARTHKYINDEALAHELAGYFYLRVSKKTEAIEHLICAHEKYTKWGASSKVNMIFRLVQENFSDVPHLNSSWTRTPPNSLVTSATDAQSCHDYQDSHKRRAQ</sequence>
<protein>
    <recommendedName>
        <fullName evidence="2">Orc1-like AAA ATPase domain-containing protein</fullName>
    </recommendedName>
</protein>
<dbReference type="PANTHER" id="PTHR43642:SF1">
    <property type="entry name" value="HYBRID SIGNAL TRANSDUCTION HISTIDINE KINASE G"/>
    <property type="match status" value="1"/>
</dbReference>
<dbReference type="Gene3D" id="3.40.50.300">
    <property type="entry name" value="P-loop containing nucleotide triphosphate hydrolases"/>
    <property type="match status" value="1"/>
</dbReference>
<dbReference type="EMBL" id="JABMIG020000371">
    <property type="protein sequence ID" value="KAL3779883.1"/>
    <property type="molecule type" value="Genomic_DNA"/>
</dbReference>
<feature type="compositionally biased region" description="Polar residues" evidence="1">
    <location>
        <begin position="1328"/>
        <end position="1337"/>
    </location>
</feature>
<keyword evidence="4" id="KW-1185">Reference proteome</keyword>
<evidence type="ECO:0000256" key="1">
    <source>
        <dbReference type="SAM" id="MobiDB-lite"/>
    </source>
</evidence>
<organism evidence="3 4">
    <name type="scientific">Cyclotella cryptica</name>
    <dbReference type="NCBI Taxonomy" id="29204"/>
    <lineage>
        <taxon>Eukaryota</taxon>
        <taxon>Sar</taxon>
        <taxon>Stramenopiles</taxon>
        <taxon>Ochrophyta</taxon>
        <taxon>Bacillariophyta</taxon>
        <taxon>Coscinodiscophyceae</taxon>
        <taxon>Thalassiosirophycidae</taxon>
        <taxon>Stephanodiscales</taxon>
        <taxon>Stephanodiscaceae</taxon>
        <taxon>Cyclotella</taxon>
    </lineage>
</organism>
<feature type="region of interest" description="Disordered" evidence="1">
    <location>
        <begin position="1328"/>
        <end position="1351"/>
    </location>
</feature>
<reference evidence="3 4" key="1">
    <citation type="journal article" date="2020" name="G3 (Bethesda)">
        <title>Improved Reference Genome for Cyclotella cryptica CCMP332, a Model for Cell Wall Morphogenesis, Salinity Adaptation, and Lipid Production in Diatoms (Bacillariophyta).</title>
        <authorList>
            <person name="Roberts W.R."/>
            <person name="Downey K.M."/>
            <person name="Ruck E.C."/>
            <person name="Traller J.C."/>
            <person name="Alverson A.J."/>
        </authorList>
    </citation>
    <scope>NUCLEOTIDE SEQUENCE [LARGE SCALE GENOMIC DNA]</scope>
    <source>
        <strain evidence="3 4">CCMP332</strain>
    </source>
</reference>
<evidence type="ECO:0000259" key="2">
    <source>
        <dbReference type="Pfam" id="PF13191"/>
    </source>
</evidence>
<dbReference type="InterPro" id="IPR011990">
    <property type="entry name" value="TPR-like_helical_dom_sf"/>
</dbReference>
<feature type="region of interest" description="Disordered" evidence="1">
    <location>
        <begin position="98"/>
        <end position="126"/>
    </location>
</feature>
<accession>A0ABD3NX50</accession>
<gene>
    <name evidence="3" type="ORF">HJC23_001473</name>
</gene>
<dbReference type="PANTHER" id="PTHR43642">
    <property type="entry name" value="HYBRID SIGNAL TRANSDUCTION HISTIDINE KINASE G"/>
    <property type="match status" value="1"/>
</dbReference>
<proteinExistence type="predicted"/>
<feature type="domain" description="Orc1-like AAA ATPase" evidence="2">
    <location>
        <begin position="348"/>
        <end position="537"/>
    </location>
</feature>
<evidence type="ECO:0000313" key="4">
    <source>
        <dbReference type="Proteomes" id="UP001516023"/>
    </source>
</evidence>
<dbReference type="InterPro" id="IPR053159">
    <property type="entry name" value="Hybrid_Histidine_Kinase"/>
</dbReference>